<dbReference type="AlphaFoldDB" id="A0A9X2F3N1"/>
<sequence length="82" mass="10077">MYKLQYFNREKLVEQFEYSTLEDAQDSIDDNDVSNCTKYKILDGEGNMLEEDEFLEIKNRKMMFDEEESDLEFYFDDFFIYD</sequence>
<evidence type="ECO:0000313" key="1">
    <source>
        <dbReference type="EMBL" id="MCO4294102.1"/>
    </source>
</evidence>
<proteinExistence type="predicted"/>
<keyword evidence="2" id="KW-1185">Reference proteome</keyword>
<accession>A0A9X2F3N1</accession>
<evidence type="ECO:0000313" key="2">
    <source>
        <dbReference type="Proteomes" id="UP001155182"/>
    </source>
</evidence>
<protein>
    <submittedName>
        <fullName evidence="1">Uncharacterized protein</fullName>
    </submittedName>
</protein>
<gene>
    <name evidence="1" type="ORF">NF867_14660</name>
</gene>
<dbReference type="Proteomes" id="UP001155182">
    <property type="component" value="Unassembled WGS sequence"/>
</dbReference>
<dbReference type="RefSeq" id="WP_252589006.1">
    <property type="nucleotide sequence ID" value="NZ_JAMWYS010000053.1"/>
</dbReference>
<organism evidence="1 2">
    <name type="scientific">Solitalea agri</name>
    <dbReference type="NCBI Taxonomy" id="2953739"/>
    <lineage>
        <taxon>Bacteria</taxon>
        <taxon>Pseudomonadati</taxon>
        <taxon>Bacteroidota</taxon>
        <taxon>Sphingobacteriia</taxon>
        <taxon>Sphingobacteriales</taxon>
        <taxon>Sphingobacteriaceae</taxon>
        <taxon>Solitalea</taxon>
    </lineage>
</organism>
<name>A0A9X2F3N1_9SPHI</name>
<dbReference type="EMBL" id="JAMWYS010000053">
    <property type="protein sequence ID" value="MCO4294102.1"/>
    <property type="molecule type" value="Genomic_DNA"/>
</dbReference>
<comment type="caution">
    <text evidence="1">The sequence shown here is derived from an EMBL/GenBank/DDBJ whole genome shotgun (WGS) entry which is preliminary data.</text>
</comment>
<reference evidence="1" key="1">
    <citation type="submission" date="2022-06" db="EMBL/GenBank/DDBJ databases">
        <title>Solitalea sp. MAHUQ-68 isolated from rhizospheric soil.</title>
        <authorList>
            <person name="Huq M.A."/>
        </authorList>
    </citation>
    <scope>NUCLEOTIDE SEQUENCE</scope>
    <source>
        <strain evidence="1">MAHUQ-68</strain>
    </source>
</reference>